<evidence type="ECO:0000313" key="3">
    <source>
        <dbReference type="EMBL" id="OAE35955.1"/>
    </source>
</evidence>
<accession>A0A176WTW4</accession>
<keyword evidence="4" id="KW-1185">Reference proteome</keyword>
<name>A0A176WTW4_MARPO</name>
<gene>
    <name evidence="3" type="ORF">AXG93_3053s1010</name>
</gene>
<keyword evidence="1" id="KW-1133">Transmembrane helix</keyword>
<feature type="signal peptide" evidence="2">
    <location>
        <begin position="1"/>
        <end position="27"/>
    </location>
</feature>
<feature type="chain" id="PRO_5008052737" description="F-box domain-containing protein" evidence="2">
    <location>
        <begin position="28"/>
        <end position="216"/>
    </location>
</feature>
<organism evidence="3 4">
    <name type="scientific">Marchantia polymorpha subsp. ruderalis</name>
    <dbReference type="NCBI Taxonomy" id="1480154"/>
    <lineage>
        <taxon>Eukaryota</taxon>
        <taxon>Viridiplantae</taxon>
        <taxon>Streptophyta</taxon>
        <taxon>Embryophyta</taxon>
        <taxon>Marchantiophyta</taxon>
        <taxon>Marchantiopsida</taxon>
        <taxon>Marchantiidae</taxon>
        <taxon>Marchantiales</taxon>
        <taxon>Marchantiaceae</taxon>
        <taxon>Marchantia</taxon>
    </lineage>
</organism>
<dbReference type="AlphaFoldDB" id="A0A176WTW4"/>
<dbReference type="EMBL" id="LVLJ01000018">
    <property type="protein sequence ID" value="OAE35955.1"/>
    <property type="molecule type" value="Genomic_DNA"/>
</dbReference>
<reference evidence="3" key="1">
    <citation type="submission" date="2016-03" db="EMBL/GenBank/DDBJ databases">
        <title>Mechanisms controlling the formation of the plant cell surface in tip-growing cells are functionally conserved among land plants.</title>
        <authorList>
            <person name="Honkanen S."/>
            <person name="Jones V.A."/>
            <person name="Morieri G."/>
            <person name="Champion C."/>
            <person name="Hetherington A.J."/>
            <person name="Kelly S."/>
            <person name="Saint-Marcoux D."/>
            <person name="Proust H."/>
            <person name="Prescott H."/>
            <person name="Dolan L."/>
        </authorList>
    </citation>
    <scope>NUCLEOTIDE SEQUENCE [LARGE SCALE GENOMIC DNA]</scope>
    <source>
        <tissue evidence="3">Whole gametophyte</tissue>
    </source>
</reference>
<proteinExistence type="predicted"/>
<evidence type="ECO:0000256" key="2">
    <source>
        <dbReference type="SAM" id="SignalP"/>
    </source>
</evidence>
<keyword evidence="1" id="KW-0472">Membrane</keyword>
<sequence>MDSRLWGRLPQDILLAILSWLPLRTLGEAQSGVQELVVNVGLPRVHEIPCSPCSAFGYNNPDFILSRLTVYVHQSFVTVTLVCNRHPSATYSCSKTHGVEWFGSRKPQSCCYDPAVRMYCISFNLNDVLVVPGRLGRGPVNRSGKFVDRLTSMLTGPGYLSPFPDSIRSSSNLPESADRLDKSACVTNIFMVMHLGVPWFSIINLLHMNLVWLMYK</sequence>
<feature type="transmembrane region" description="Helical" evidence="1">
    <location>
        <begin position="189"/>
        <end position="215"/>
    </location>
</feature>
<protein>
    <recommendedName>
        <fullName evidence="5">F-box domain-containing protein</fullName>
    </recommendedName>
</protein>
<dbReference type="Proteomes" id="UP000077202">
    <property type="component" value="Unassembled WGS sequence"/>
</dbReference>
<evidence type="ECO:0008006" key="5">
    <source>
        <dbReference type="Google" id="ProtNLM"/>
    </source>
</evidence>
<evidence type="ECO:0000313" key="4">
    <source>
        <dbReference type="Proteomes" id="UP000077202"/>
    </source>
</evidence>
<comment type="caution">
    <text evidence="3">The sequence shown here is derived from an EMBL/GenBank/DDBJ whole genome shotgun (WGS) entry which is preliminary data.</text>
</comment>
<keyword evidence="1" id="KW-0812">Transmembrane</keyword>
<evidence type="ECO:0000256" key="1">
    <source>
        <dbReference type="SAM" id="Phobius"/>
    </source>
</evidence>
<keyword evidence="2" id="KW-0732">Signal</keyword>